<keyword evidence="1" id="KW-0132">Cell division</keyword>
<dbReference type="EMBL" id="JFDO01000016">
    <property type="protein sequence ID" value="KEZ19063.1"/>
    <property type="molecule type" value="Genomic_DNA"/>
</dbReference>
<comment type="function">
    <text evidence="4">Cell division protein that is part of the divisome complex and is recruited early to the Z-ring. Probably stimulates Z-ring formation, perhaps through the cross-linking of FtsZ protofilaments. Its function overlaps with FtsA.</text>
</comment>
<accession>A0A084EM71</accession>
<reference evidence="6 7" key="1">
    <citation type="submission" date="2014-02" db="EMBL/GenBank/DDBJ databases">
        <title>Genome sequence of Mycoplasma capricolum subsp. capricolum strain 14232.</title>
        <authorList>
            <person name="Sirand-Pugnet P."/>
            <person name="Breton M."/>
            <person name="Dordet-Frisoni E."/>
            <person name="Baranowski E."/>
            <person name="Barre A."/>
            <person name="Couture C."/>
            <person name="Dupuy V."/>
            <person name="Gaurivaud P."/>
            <person name="Jacob D."/>
            <person name="Lemaitre C."/>
            <person name="Manso-Silvan L."/>
            <person name="Nikolski M."/>
            <person name="Nouvel L.-X."/>
            <person name="Poumarat F."/>
            <person name="Tardy F."/>
            <person name="Thebault P."/>
            <person name="Theil S."/>
            <person name="Citti C."/>
            <person name="Thiaucourt F."/>
            <person name="Blanchard A."/>
        </authorList>
    </citation>
    <scope>NUCLEOTIDE SEQUENCE [LARGE SCALE GENOMIC DNA]</scope>
    <source>
        <strain evidence="6 7">14232</strain>
    </source>
</reference>
<evidence type="ECO:0000313" key="7">
    <source>
        <dbReference type="Proteomes" id="UP000028533"/>
    </source>
</evidence>
<sequence>MFFKKKKSNFKQDDKDQDQIEFELNDSDFYENESPILKDSHNQQSTSNQNYQTNNFDNDSNFKDNHLDHLDFEKTPVNTYVFSPMKFSEIQSIVDTLLEHSVVVIDFKNLDDNKAKRFKDFLSGVLYIKKGEYIRLNENIYKFIIKN</sequence>
<dbReference type="InterPro" id="IPR007561">
    <property type="entry name" value="Cell_div_SepF/SepF-rel"/>
</dbReference>
<evidence type="ECO:0008006" key="8">
    <source>
        <dbReference type="Google" id="ProtNLM"/>
    </source>
</evidence>
<evidence type="ECO:0000256" key="4">
    <source>
        <dbReference type="ARBA" id="ARBA00044936"/>
    </source>
</evidence>
<feature type="region of interest" description="Disordered" evidence="5">
    <location>
        <begin position="1"/>
        <end position="62"/>
    </location>
</feature>
<keyword evidence="2" id="KW-0717">Septation</keyword>
<feature type="compositionally biased region" description="Low complexity" evidence="5">
    <location>
        <begin position="42"/>
        <end position="59"/>
    </location>
</feature>
<comment type="caution">
    <text evidence="6">The sequence shown here is derived from an EMBL/GenBank/DDBJ whole genome shotgun (WGS) entry which is preliminary data.</text>
</comment>
<dbReference type="Gene3D" id="3.30.110.150">
    <property type="entry name" value="SepF-like protein"/>
    <property type="match status" value="1"/>
</dbReference>
<feature type="compositionally biased region" description="Acidic residues" evidence="5">
    <location>
        <begin position="19"/>
        <end position="31"/>
    </location>
</feature>
<gene>
    <name evidence="6" type="ORF">MCAPa_3740</name>
</gene>
<evidence type="ECO:0000313" key="6">
    <source>
        <dbReference type="EMBL" id="KEZ19063.1"/>
    </source>
</evidence>
<dbReference type="PANTHER" id="PTHR35798">
    <property type="entry name" value="CELL DIVISION PROTEIN SEPF"/>
    <property type="match status" value="1"/>
</dbReference>
<evidence type="ECO:0000256" key="5">
    <source>
        <dbReference type="SAM" id="MobiDB-lite"/>
    </source>
</evidence>
<keyword evidence="3" id="KW-0131">Cell cycle</keyword>
<dbReference type="AlphaFoldDB" id="A0A084EM71"/>
<dbReference type="Proteomes" id="UP000028533">
    <property type="component" value="Unassembled WGS sequence"/>
</dbReference>
<dbReference type="Pfam" id="PF04472">
    <property type="entry name" value="SepF"/>
    <property type="match status" value="1"/>
</dbReference>
<evidence type="ECO:0000256" key="2">
    <source>
        <dbReference type="ARBA" id="ARBA00023210"/>
    </source>
</evidence>
<dbReference type="PANTHER" id="PTHR35798:SF1">
    <property type="entry name" value="CELL DIVISION PROTEIN SEPF"/>
    <property type="match status" value="1"/>
</dbReference>
<protein>
    <recommendedName>
        <fullName evidence="8">Cell division protein SepF</fullName>
    </recommendedName>
</protein>
<dbReference type="InterPro" id="IPR023052">
    <property type="entry name" value="Cell_div_SepF"/>
</dbReference>
<dbReference type="InterPro" id="IPR038594">
    <property type="entry name" value="SepF-like_sf"/>
</dbReference>
<proteinExistence type="predicted"/>
<dbReference type="GO" id="GO:0000917">
    <property type="term" value="P:division septum assembly"/>
    <property type="evidence" value="ECO:0007669"/>
    <property type="project" value="UniProtKB-KW"/>
</dbReference>
<organism evidence="6 7">
    <name type="scientific">Mycoplasma capricolum subsp. capricolum 14232</name>
    <dbReference type="NCBI Taxonomy" id="1188238"/>
    <lineage>
        <taxon>Bacteria</taxon>
        <taxon>Bacillati</taxon>
        <taxon>Mycoplasmatota</taxon>
        <taxon>Mollicutes</taxon>
        <taxon>Mycoplasmataceae</taxon>
        <taxon>Mycoplasma</taxon>
    </lineage>
</organism>
<evidence type="ECO:0000256" key="1">
    <source>
        <dbReference type="ARBA" id="ARBA00022618"/>
    </source>
</evidence>
<evidence type="ECO:0000256" key="3">
    <source>
        <dbReference type="ARBA" id="ARBA00023306"/>
    </source>
</evidence>
<dbReference type="RefSeq" id="WP_036431719.1">
    <property type="nucleotide sequence ID" value="NZ_JFDO01000016.1"/>
</dbReference>
<name>A0A084EM71_MYCCA</name>